<proteinExistence type="predicted"/>
<evidence type="ECO:0000313" key="4">
    <source>
        <dbReference type="Proteomes" id="UP000199403"/>
    </source>
</evidence>
<dbReference type="GO" id="GO:0016787">
    <property type="term" value="F:hydrolase activity"/>
    <property type="evidence" value="ECO:0007669"/>
    <property type="project" value="InterPro"/>
</dbReference>
<dbReference type="InterPro" id="IPR037524">
    <property type="entry name" value="PA14/GLEYA"/>
</dbReference>
<evidence type="ECO:0000256" key="1">
    <source>
        <dbReference type="SAM" id="SignalP"/>
    </source>
</evidence>
<dbReference type="PROSITE" id="PS51820">
    <property type="entry name" value="PA14"/>
    <property type="match status" value="1"/>
</dbReference>
<dbReference type="AlphaFoldDB" id="A0A1H7BSJ5"/>
<dbReference type="InterPro" id="IPR010496">
    <property type="entry name" value="AL/BT2_dom"/>
</dbReference>
<organism evidence="3 4">
    <name type="scientific">Cyclobacterium xiamenense</name>
    <dbReference type="NCBI Taxonomy" id="1297121"/>
    <lineage>
        <taxon>Bacteria</taxon>
        <taxon>Pseudomonadati</taxon>
        <taxon>Bacteroidota</taxon>
        <taxon>Cytophagia</taxon>
        <taxon>Cytophagales</taxon>
        <taxon>Cyclobacteriaceae</taxon>
        <taxon>Cyclobacterium</taxon>
    </lineage>
</organism>
<keyword evidence="1" id="KW-0732">Signal</keyword>
<dbReference type="Gene3D" id="2.60.120.380">
    <property type="match status" value="1"/>
</dbReference>
<name>A0A1H7BSJ5_9BACT</name>
<sequence length="603" mass="65537">MIGGIVLLLFLVPSAFNAAAQDTVSFTDLEAFEKPGKTWQVAGDVIADLSEKGRLDIIDGSGVLVNLPTDKDNGRDLFTKATYGDLDLEVEYLVASGANSGIYLQGMYEIQILDSWGITTPRAADNGGIYERWDERQPEGQKGYQGYAPRQNASKAPGLWQTLSVSFRAPRFDAAGKKIENARILFVRLNGVTIHEDVELFGPTRGAMAAEEVSRGPLRIQGDHGTVAFRNLRITAFDNPAPELRDLSYALYRGKFDAVPDFTALQATKSGSLKALTASMAGDAGQFVIRYRGQLDVQTAGNYSFQFNFPGGSGNVSINGKEVGASGGANLSAEMYLEAGRHAFDLAYLKVQDWMAAHLGAEIAGPGIRPVTLSDQSLLGTRGPDPILVDPNERPVLRSFMDIPGSYRVTHAVSVGSPQQVNYTYDMDHGSLVQVWTGGFLNATPMWHSRGDGSSRPMGAVVHLGTPALSLARLGSLEEVWPSDTLGSKFRTNGYRVGTEAHDLQFLYEAFDLQVEDSLEPLEDRKGIRRILHLTGSLENTYLRLAVADQITDLGKGLFLVGDKAYYLKLGGDSALLPAIRSSEGQQELLIPAKENIAYTLWF</sequence>
<reference evidence="4" key="1">
    <citation type="submission" date="2016-10" db="EMBL/GenBank/DDBJ databases">
        <authorList>
            <person name="Varghese N."/>
            <person name="Submissions S."/>
        </authorList>
    </citation>
    <scope>NUCLEOTIDE SEQUENCE [LARGE SCALE GENOMIC DNA]</scope>
    <source>
        <strain evidence="4">IBRC-M 10761</strain>
    </source>
</reference>
<dbReference type="Pfam" id="PF06439">
    <property type="entry name" value="3keto-disac_hyd"/>
    <property type="match status" value="1"/>
</dbReference>
<evidence type="ECO:0000259" key="2">
    <source>
        <dbReference type="PROSITE" id="PS51820"/>
    </source>
</evidence>
<gene>
    <name evidence="3" type="ORF">SAMN05192553_1156</name>
</gene>
<protein>
    <recommendedName>
        <fullName evidence="2">PA14 domain-containing protein</fullName>
    </recommendedName>
</protein>
<dbReference type="Gene3D" id="2.60.120.560">
    <property type="entry name" value="Exo-inulinase, domain 1"/>
    <property type="match status" value="1"/>
</dbReference>
<dbReference type="Proteomes" id="UP000199403">
    <property type="component" value="Unassembled WGS sequence"/>
</dbReference>
<accession>A0A1H7BSJ5</accession>
<feature type="signal peptide" evidence="1">
    <location>
        <begin position="1"/>
        <end position="18"/>
    </location>
</feature>
<dbReference type="STRING" id="1416801.SAMN05192553_1156"/>
<feature type="domain" description="PA14" evidence="2">
    <location>
        <begin position="227"/>
        <end position="378"/>
    </location>
</feature>
<feature type="chain" id="PRO_5011622521" description="PA14 domain-containing protein" evidence="1">
    <location>
        <begin position="19"/>
        <end position="603"/>
    </location>
</feature>
<dbReference type="EMBL" id="FNZH01000015">
    <property type="protein sequence ID" value="SEJ80418.1"/>
    <property type="molecule type" value="Genomic_DNA"/>
</dbReference>
<evidence type="ECO:0000313" key="3">
    <source>
        <dbReference type="EMBL" id="SEJ80418.1"/>
    </source>
</evidence>
<keyword evidence="4" id="KW-1185">Reference proteome</keyword>